<dbReference type="Pfam" id="PF13515">
    <property type="entry name" value="FUSC_2"/>
    <property type="match status" value="1"/>
</dbReference>
<protein>
    <submittedName>
        <fullName evidence="7">Aromatic acid exporter family member 1</fullName>
    </submittedName>
</protein>
<comment type="subcellular location">
    <subcellularLocation>
        <location evidence="1">Membrane</location>
        <topology evidence="1">Multi-pass membrane protein</topology>
    </subcellularLocation>
</comment>
<dbReference type="EMBL" id="FUYG01000007">
    <property type="protein sequence ID" value="SKA98931.1"/>
    <property type="molecule type" value="Genomic_DNA"/>
</dbReference>
<gene>
    <name evidence="7" type="ORF">SAMN06295879_2627</name>
</gene>
<feature type="transmembrane region" description="Helical" evidence="5">
    <location>
        <begin position="59"/>
        <end position="77"/>
    </location>
</feature>
<evidence type="ECO:0000256" key="4">
    <source>
        <dbReference type="ARBA" id="ARBA00023136"/>
    </source>
</evidence>
<sequence length="371" mass="39393">MTDTAPNGRVRTWAFAIRGAARQATTPARLLLVAKTALAVGIAWLVAPHMPGVVNDYPYYAPLGALISMYPTLMGSVRSGLQTVLGLAAGIGLATLVILTVGPTWWSIPAVVGLAVLISGTGWFGAGREYVPMAALFVLIIGGQKADDYSLGYLVQTAVGVAIGLLVNLLIAPAPLTAQASARVDAFRAQLSAHLRDIGDAVSASWPPERDQWASDAASLADTTREIRVALMEADDSRRGNPRAMLRRADPRDIWAEMDALDTIAHHIRDISVTIADIIWDGPAALDLDPALPAPLRDACHAVADALPSGTDESAQAHRLRAGAARAVRRLLETVDDRTLQQGRSMGPGVLTAMHLRRILMLARPEPISAE</sequence>
<feature type="transmembrane region" description="Helical" evidence="5">
    <location>
        <begin position="84"/>
        <end position="106"/>
    </location>
</feature>
<dbReference type="AlphaFoldDB" id="A0A1T4YCA9"/>
<proteinExistence type="predicted"/>
<keyword evidence="4 5" id="KW-0472">Membrane</keyword>
<keyword evidence="3 5" id="KW-1133">Transmembrane helix</keyword>
<feature type="transmembrane region" description="Helical" evidence="5">
    <location>
        <begin position="28"/>
        <end position="47"/>
    </location>
</feature>
<keyword evidence="2 5" id="KW-0812">Transmembrane</keyword>
<evidence type="ECO:0000256" key="1">
    <source>
        <dbReference type="ARBA" id="ARBA00004141"/>
    </source>
</evidence>
<organism evidence="7 8">
    <name type="scientific">Agreia bicolorata</name>
    <dbReference type="NCBI Taxonomy" id="110935"/>
    <lineage>
        <taxon>Bacteria</taxon>
        <taxon>Bacillati</taxon>
        <taxon>Actinomycetota</taxon>
        <taxon>Actinomycetes</taxon>
        <taxon>Micrococcales</taxon>
        <taxon>Microbacteriaceae</taxon>
        <taxon>Agreia</taxon>
    </lineage>
</organism>
<feature type="transmembrane region" description="Helical" evidence="5">
    <location>
        <begin position="151"/>
        <end position="171"/>
    </location>
</feature>
<dbReference type="GO" id="GO:0016020">
    <property type="term" value="C:membrane"/>
    <property type="evidence" value="ECO:0007669"/>
    <property type="project" value="UniProtKB-SubCell"/>
</dbReference>
<accession>A0A1T4YCA9</accession>
<evidence type="ECO:0000313" key="7">
    <source>
        <dbReference type="EMBL" id="SKA98931.1"/>
    </source>
</evidence>
<evidence type="ECO:0000256" key="3">
    <source>
        <dbReference type="ARBA" id="ARBA00022989"/>
    </source>
</evidence>
<reference evidence="8" key="1">
    <citation type="submission" date="2017-02" db="EMBL/GenBank/DDBJ databases">
        <authorList>
            <person name="Varghese N."/>
            <person name="Submissions S."/>
        </authorList>
    </citation>
    <scope>NUCLEOTIDE SEQUENCE [LARGE SCALE GENOMIC DNA]</scope>
    <source>
        <strain evidence="8">VKM Ac-2052</strain>
    </source>
</reference>
<evidence type="ECO:0000259" key="6">
    <source>
        <dbReference type="Pfam" id="PF13515"/>
    </source>
</evidence>
<dbReference type="Proteomes" id="UP000189735">
    <property type="component" value="Unassembled WGS sequence"/>
</dbReference>
<evidence type="ECO:0000256" key="5">
    <source>
        <dbReference type="SAM" id="Phobius"/>
    </source>
</evidence>
<dbReference type="InterPro" id="IPR049453">
    <property type="entry name" value="Memb_transporter_dom"/>
</dbReference>
<dbReference type="RefSeq" id="WP_078714806.1">
    <property type="nucleotide sequence ID" value="NZ_FUYG01000007.1"/>
</dbReference>
<name>A0A1T4YCA9_9MICO</name>
<feature type="transmembrane region" description="Helical" evidence="5">
    <location>
        <begin position="112"/>
        <end position="139"/>
    </location>
</feature>
<feature type="domain" description="Integral membrane bound transporter" evidence="6">
    <location>
        <begin position="43"/>
        <end position="167"/>
    </location>
</feature>
<evidence type="ECO:0000256" key="2">
    <source>
        <dbReference type="ARBA" id="ARBA00022692"/>
    </source>
</evidence>
<evidence type="ECO:0000313" key="8">
    <source>
        <dbReference type="Proteomes" id="UP000189735"/>
    </source>
</evidence>